<evidence type="ECO:0000256" key="1">
    <source>
        <dbReference type="SAM" id="MobiDB-lite"/>
    </source>
</evidence>
<feature type="domain" description="Immunity protein Imm33" evidence="2">
    <location>
        <begin position="224"/>
        <end position="309"/>
    </location>
</feature>
<name>F0ZF02_DICPU</name>
<protein>
    <recommendedName>
        <fullName evidence="2">Immunity protein Imm33 domain-containing protein</fullName>
    </recommendedName>
</protein>
<dbReference type="OrthoDB" id="18546at2759"/>
<gene>
    <name evidence="3" type="ORF">DICPUDRAFT_97239</name>
</gene>
<evidence type="ECO:0000313" key="3">
    <source>
        <dbReference type="EMBL" id="EGC37493.1"/>
    </source>
</evidence>
<dbReference type="InterPro" id="IPR018689">
    <property type="entry name" value="Imm33_dom"/>
</dbReference>
<feature type="compositionally biased region" description="Polar residues" evidence="1">
    <location>
        <begin position="108"/>
        <end position="136"/>
    </location>
</feature>
<dbReference type="KEGG" id="dpp:DICPUDRAFT_97239"/>
<reference evidence="4" key="1">
    <citation type="journal article" date="2011" name="Genome Biol.">
        <title>Comparative genomics of the social amoebae Dictyostelium discoideum and Dictyostelium purpureum.</title>
        <authorList>
            <consortium name="US DOE Joint Genome Institute (JGI-PGF)"/>
            <person name="Sucgang R."/>
            <person name="Kuo A."/>
            <person name="Tian X."/>
            <person name="Salerno W."/>
            <person name="Parikh A."/>
            <person name="Feasley C.L."/>
            <person name="Dalin E."/>
            <person name="Tu H."/>
            <person name="Huang E."/>
            <person name="Barry K."/>
            <person name="Lindquist E."/>
            <person name="Shapiro H."/>
            <person name="Bruce D."/>
            <person name="Schmutz J."/>
            <person name="Salamov A."/>
            <person name="Fey P."/>
            <person name="Gaudet P."/>
            <person name="Anjard C."/>
            <person name="Babu M.M."/>
            <person name="Basu S."/>
            <person name="Bushmanova Y."/>
            <person name="van der Wel H."/>
            <person name="Katoh-Kurasawa M."/>
            <person name="Dinh C."/>
            <person name="Coutinho P.M."/>
            <person name="Saito T."/>
            <person name="Elias M."/>
            <person name="Schaap P."/>
            <person name="Kay R.R."/>
            <person name="Henrissat B."/>
            <person name="Eichinger L."/>
            <person name="Rivero F."/>
            <person name="Putnam N.H."/>
            <person name="West C.M."/>
            <person name="Loomis W.F."/>
            <person name="Chisholm R.L."/>
            <person name="Shaulsky G."/>
            <person name="Strassmann J.E."/>
            <person name="Queller D.C."/>
            <person name="Kuspa A."/>
            <person name="Grigoriev I.V."/>
        </authorList>
    </citation>
    <scope>NUCLEOTIDE SEQUENCE [LARGE SCALE GENOMIC DNA]</scope>
    <source>
        <strain evidence="4">QSDP1</strain>
    </source>
</reference>
<accession>F0ZF02</accession>
<dbReference type="PANTHER" id="PTHR38743:SF2">
    <property type="entry name" value="DUF2185 DOMAIN-CONTAINING PROTEIN"/>
    <property type="match status" value="1"/>
</dbReference>
<proteinExistence type="predicted"/>
<dbReference type="AlphaFoldDB" id="F0ZF02"/>
<feature type="region of interest" description="Disordered" evidence="1">
    <location>
        <begin position="77"/>
        <end position="136"/>
    </location>
</feature>
<sequence>MNSLNLNGGHPGYSIDNVVLRGNDFKYTFSLPSKEQILNLKQGDLVKLIFSENNQAERMWVEVTDIYTSDEIFHSEATGGNSTNFHDSDFDEGSSGESSTHKDEKNKLVNSQSSNKSNGSPTNSTNGGLDSSINLNNRTSNINKSGGLSSSNLINTNLNNNNTFIKFEGVLDNNPYQLKSLKLGDKVEFFDYNILCIYNQNNQYNHPDLETVPLAIKQMFDQLCLVSNRILVDKENIGYIFREKPTFTNDSGWRIFEGDEPDDYMNKRENYQLVTIASVLNIDDSILLLLGASFDRHFELDSDSQWKELVEK</sequence>
<organism evidence="3 4">
    <name type="scientific">Dictyostelium purpureum</name>
    <name type="common">Slime mold</name>
    <dbReference type="NCBI Taxonomy" id="5786"/>
    <lineage>
        <taxon>Eukaryota</taxon>
        <taxon>Amoebozoa</taxon>
        <taxon>Evosea</taxon>
        <taxon>Eumycetozoa</taxon>
        <taxon>Dictyostelia</taxon>
        <taxon>Dictyosteliales</taxon>
        <taxon>Dictyosteliaceae</taxon>
        <taxon>Dictyostelium</taxon>
    </lineage>
</organism>
<dbReference type="GeneID" id="10499687"/>
<dbReference type="eggNOG" id="ENOG502RFNB">
    <property type="taxonomic scope" value="Eukaryota"/>
</dbReference>
<keyword evidence="4" id="KW-1185">Reference proteome</keyword>
<dbReference type="InParanoid" id="F0ZF02"/>
<dbReference type="Pfam" id="PF09951">
    <property type="entry name" value="Imm33"/>
    <property type="match status" value="1"/>
</dbReference>
<dbReference type="RefSeq" id="XP_003285967.1">
    <property type="nucleotide sequence ID" value="XM_003285919.1"/>
</dbReference>
<dbReference type="EMBL" id="GL870998">
    <property type="protein sequence ID" value="EGC37493.1"/>
    <property type="molecule type" value="Genomic_DNA"/>
</dbReference>
<dbReference type="FunCoup" id="F0ZF02">
    <property type="interactions" value="140"/>
</dbReference>
<dbReference type="VEuPathDB" id="AmoebaDB:DICPUDRAFT_97239"/>
<dbReference type="Proteomes" id="UP000001064">
    <property type="component" value="Unassembled WGS sequence"/>
</dbReference>
<dbReference type="OMA" id="FKYTFSL"/>
<evidence type="ECO:0000313" key="4">
    <source>
        <dbReference type="Proteomes" id="UP000001064"/>
    </source>
</evidence>
<dbReference type="PANTHER" id="PTHR38743">
    <property type="entry name" value="SIMILAR TO GLYOXYLASE I FAMILY PROTEIN"/>
    <property type="match status" value="1"/>
</dbReference>
<evidence type="ECO:0000259" key="2">
    <source>
        <dbReference type="Pfam" id="PF09951"/>
    </source>
</evidence>